<dbReference type="Proteomes" id="UP001060919">
    <property type="component" value="Plasmid pAUEb"/>
</dbReference>
<gene>
    <name evidence="1" type="ORF">AsAng_0064580</name>
</gene>
<organism evidence="1 2">
    <name type="scientific">Aureispira anguillae</name>
    <dbReference type="NCBI Taxonomy" id="2864201"/>
    <lineage>
        <taxon>Bacteria</taxon>
        <taxon>Pseudomonadati</taxon>
        <taxon>Bacteroidota</taxon>
        <taxon>Saprospiria</taxon>
        <taxon>Saprospirales</taxon>
        <taxon>Saprospiraceae</taxon>
        <taxon>Aureispira</taxon>
    </lineage>
</organism>
<name>A0A915YM03_9BACT</name>
<evidence type="ECO:0000313" key="2">
    <source>
        <dbReference type="Proteomes" id="UP001060919"/>
    </source>
</evidence>
<protein>
    <submittedName>
        <fullName evidence="1">Uncharacterized protein</fullName>
    </submittedName>
</protein>
<evidence type="ECO:0000313" key="1">
    <source>
        <dbReference type="EMBL" id="BDS15674.1"/>
    </source>
</evidence>
<keyword evidence="2" id="KW-1185">Reference proteome</keyword>
<dbReference type="RefSeq" id="WP_264793715.1">
    <property type="nucleotide sequence ID" value="NZ_AP026869.1"/>
</dbReference>
<dbReference type="EMBL" id="AP026869">
    <property type="protein sequence ID" value="BDS15674.1"/>
    <property type="molecule type" value="Genomic_DNA"/>
</dbReference>
<dbReference type="AlphaFoldDB" id="A0A915YM03"/>
<keyword evidence="1" id="KW-0614">Plasmid</keyword>
<dbReference type="KEGG" id="aup:AsAng_0064580"/>
<sequence length="140" mass="16730">MKLKYAGFYKEEGYPNTPSIYDFLSNKNALKRKMPWKIRFYLMHSPVIVYTTGKSILDGTYFRLDGWSTDGKWIWKTGIVYYYENHGIDLPIEFEKYLKSKWLPYPILFGPCNFLLRNKLVEKVDTIFTNYMEQGIPPRE</sequence>
<geneLocation type="plasmid" evidence="1 2">
    <name>pAUEb</name>
</geneLocation>
<proteinExistence type="predicted"/>
<reference evidence="1" key="1">
    <citation type="submission" date="2022-09" db="EMBL/GenBank/DDBJ databases">
        <title>Aureispira anguillicida sp. nov., isolated from Leptocephalus of Japanese eel Anguilla japonica.</title>
        <authorList>
            <person name="Yuasa K."/>
            <person name="Mekata T."/>
            <person name="Ikunari K."/>
        </authorList>
    </citation>
    <scope>NUCLEOTIDE SEQUENCE</scope>
    <source>
        <strain evidence="1">EL160426</strain>
        <plasmid evidence="1">pAUEb</plasmid>
    </source>
</reference>
<accession>A0A915YM03</accession>